<protein>
    <recommendedName>
        <fullName evidence="8">Cytosine-specific methyltransferase</fullName>
        <ecNumber evidence="8">2.1.1.37</ecNumber>
    </recommendedName>
</protein>
<evidence type="ECO:0000313" key="9">
    <source>
        <dbReference type="EMBL" id="MCL6274225.1"/>
    </source>
</evidence>
<reference evidence="9 10" key="1">
    <citation type="submission" date="2022-05" db="EMBL/GenBank/DDBJ databases">
        <authorList>
            <person name="Park J.-S."/>
        </authorList>
    </citation>
    <scope>NUCLEOTIDE SEQUENCE [LARGE SCALE GENOMIC DNA]</scope>
    <source>
        <strain evidence="9 10">2012CJ35-5</strain>
    </source>
</reference>
<dbReference type="RefSeq" id="WP_249657412.1">
    <property type="nucleotide sequence ID" value="NZ_JAMFMA010000002.1"/>
</dbReference>
<dbReference type="InterPro" id="IPR029063">
    <property type="entry name" value="SAM-dependent_MTases_sf"/>
</dbReference>
<comment type="catalytic activity">
    <reaction evidence="5 8">
        <text>a 2'-deoxycytidine in DNA + S-adenosyl-L-methionine = a 5-methyl-2'-deoxycytidine in DNA + S-adenosyl-L-homocysteine + H(+)</text>
        <dbReference type="Rhea" id="RHEA:13681"/>
        <dbReference type="Rhea" id="RHEA-COMP:11369"/>
        <dbReference type="Rhea" id="RHEA-COMP:11370"/>
        <dbReference type="ChEBI" id="CHEBI:15378"/>
        <dbReference type="ChEBI" id="CHEBI:57856"/>
        <dbReference type="ChEBI" id="CHEBI:59789"/>
        <dbReference type="ChEBI" id="CHEBI:85452"/>
        <dbReference type="ChEBI" id="CHEBI:85454"/>
        <dbReference type="EC" id="2.1.1.37"/>
    </reaction>
</comment>
<name>A0ABT0PS80_9FLAO</name>
<dbReference type="Gene3D" id="3.40.50.150">
    <property type="entry name" value="Vaccinia Virus protein VP39"/>
    <property type="match status" value="1"/>
</dbReference>
<dbReference type="GO" id="GO:0003886">
    <property type="term" value="F:DNA (cytosine-5-)-methyltransferase activity"/>
    <property type="evidence" value="ECO:0007669"/>
    <property type="project" value="UniProtKB-EC"/>
</dbReference>
<evidence type="ECO:0000256" key="2">
    <source>
        <dbReference type="ARBA" id="ARBA00022679"/>
    </source>
</evidence>
<dbReference type="PANTHER" id="PTHR46098:SF1">
    <property type="entry name" value="TRNA (CYTOSINE(38)-C(5))-METHYLTRANSFERASE"/>
    <property type="match status" value="1"/>
</dbReference>
<dbReference type="GO" id="GO:0032259">
    <property type="term" value="P:methylation"/>
    <property type="evidence" value="ECO:0007669"/>
    <property type="project" value="UniProtKB-KW"/>
</dbReference>
<evidence type="ECO:0000256" key="6">
    <source>
        <dbReference type="PROSITE-ProRule" id="PRU01016"/>
    </source>
</evidence>
<keyword evidence="1 6" id="KW-0489">Methyltransferase</keyword>
<dbReference type="PROSITE" id="PS00094">
    <property type="entry name" value="C5_MTASE_1"/>
    <property type="match status" value="1"/>
</dbReference>
<organism evidence="9 10">
    <name type="scientific">Flagellimonas spongiicola</name>
    <dbReference type="NCBI Taxonomy" id="2942208"/>
    <lineage>
        <taxon>Bacteria</taxon>
        <taxon>Pseudomonadati</taxon>
        <taxon>Bacteroidota</taxon>
        <taxon>Flavobacteriia</taxon>
        <taxon>Flavobacteriales</taxon>
        <taxon>Flavobacteriaceae</taxon>
        <taxon>Flagellimonas</taxon>
    </lineage>
</organism>
<dbReference type="Proteomes" id="UP001203607">
    <property type="component" value="Unassembled WGS sequence"/>
</dbReference>
<dbReference type="InterPro" id="IPR018117">
    <property type="entry name" value="C5_DNA_meth_AS"/>
</dbReference>
<dbReference type="PANTHER" id="PTHR46098">
    <property type="entry name" value="TRNA (CYTOSINE(38)-C(5))-METHYLTRANSFERASE"/>
    <property type="match status" value="1"/>
</dbReference>
<evidence type="ECO:0000256" key="7">
    <source>
        <dbReference type="RuleBase" id="RU000416"/>
    </source>
</evidence>
<evidence type="ECO:0000256" key="4">
    <source>
        <dbReference type="ARBA" id="ARBA00022747"/>
    </source>
</evidence>
<evidence type="ECO:0000256" key="1">
    <source>
        <dbReference type="ARBA" id="ARBA00022603"/>
    </source>
</evidence>
<keyword evidence="3 6" id="KW-0949">S-adenosyl-L-methionine</keyword>
<comment type="caution">
    <text evidence="9">The sequence shown here is derived from an EMBL/GenBank/DDBJ whole genome shotgun (WGS) entry which is preliminary data.</text>
</comment>
<gene>
    <name evidence="9" type="primary">dcm</name>
    <name evidence="9" type="ORF">M3P19_09400</name>
</gene>
<keyword evidence="4" id="KW-0680">Restriction system</keyword>
<dbReference type="SUPFAM" id="SSF53335">
    <property type="entry name" value="S-adenosyl-L-methionine-dependent methyltransferases"/>
    <property type="match status" value="1"/>
</dbReference>
<dbReference type="NCBIfam" id="TIGR00675">
    <property type="entry name" value="dcm"/>
    <property type="match status" value="1"/>
</dbReference>
<dbReference type="Gene3D" id="3.90.120.10">
    <property type="entry name" value="DNA Methylase, subunit A, domain 2"/>
    <property type="match status" value="1"/>
</dbReference>
<dbReference type="PRINTS" id="PR00105">
    <property type="entry name" value="C5METTRFRASE"/>
</dbReference>
<dbReference type="PROSITE" id="PS51679">
    <property type="entry name" value="SAM_MT_C5"/>
    <property type="match status" value="1"/>
</dbReference>
<evidence type="ECO:0000256" key="3">
    <source>
        <dbReference type="ARBA" id="ARBA00022691"/>
    </source>
</evidence>
<evidence type="ECO:0000256" key="8">
    <source>
        <dbReference type="RuleBase" id="RU000417"/>
    </source>
</evidence>
<dbReference type="InterPro" id="IPR050750">
    <property type="entry name" value="C5-MTase"/>
</dbReference>
<keyword evidence="2 6" id="KW-0808">Transferase</keyword>
<dbReference type="EMBL" id="JAMFMA010000002">
    <property type="protein sequence ID" value="MCL6274225.1"/>
    <property type="molecule type" value="Genomic_DNA"/>
</dbReference>
<evidence type="ECO:0000256" key="5">
    <source>
        <dbReference type="ARBA" id="ARBA00047422"/>
    </source>
</evidence>
<sequence length="411" mass="45920">MQQLKVCELFAGVGGFRLGLEDTGNYRVVWSNQWEPSTKMQHASLVYEARFGAENHSNQNIEEVPTSAIPDHDILVGGFPCQDYSVATTLKNSKGLIGKKGVLWWSIHRIISEKKTPPKYLFFENVDRLLKSPSTQRGRDFAVMLKSLDELGYAVEWRVINAAEYGMPQRRRRVFFLGYHKSSSAYKAMAKSSPEAWMTSEGTIAQAFPVFKEKGALCSFELSDDLVSISESFNKTGGLSPFLNTGSCINGKVSTLKTKASQTMPATTLSDILENGSADESLFIPEEELPKWTYLKGAKKEIRRTKAGFEYNYSEGSMVFPDALDQPSRTIITGEGGKSPSRFKHVVQTRKGLRRLSPVELERLNMFPDNHTQLAGISDTKRAFFMGNALVIGVVRGIGEALFRKIKELEK</sequence>
<dbReference type="EC" id="2.1.1.37" evidence="8"/>
<proteinExistence type="inferred from homology"/>
<dbReference type="InterPro" id="IPR001525">
    <property type="entry name" value="C5_MeTfrase"/>
</dbReference>
<feature type="active site" evidence="6">
    <location>
        <position position="81"/>
    </location>
</feature>
<evidence type="ECO:0000313" key="10">
    <source>
        <dbReference type="Proteomes" id="UP001203607"/>
    </source>
</evidence>
<accession>A0ABT0PS80</accession>
<keyword evidence="10" id="KW-1185">Reference proteome</keyword>
<dbReference type="Pfam" id="PF00145">
    <property type="entry name" value="DNA_methylase"/>
    <property type="match status" value="1"/>
</dbReference>
<comment type="similarity">
    <text evidence="6 7">Belongs to the class I-like SAM-binding methyltransferase superfamily. C5-methyltransferase family.</text>
</comment>